<evidence type="ECO:0000259" key="7">
    <source>
        <dbReference type="Pfam" id="PF07980"/>
    </source>
</evidence>
<protein>
    <recommendedName>
        <fullName evidence="11">RagB/SusD family nutrient uptake outer membrane protein</fullName>
    </recommendedName>
</protein>
<dbReference type="Proteomes" id="UP000036951">
    <property type="component" value="Unassembled WGS sequence"/>
</dbReference>
<evidence type="ECO:0000256" key="1">
    <source>
        <dbReference type="ARBA" id="ARBA00004442"/>
    </source>
</evidence>
<evidence type="ECO:0000313" key="10">
    <source>
        <dbReference type="Proteomes" id="UP000036951"/>
    </source>
</evidence>
<dbReference type="GO" id="GO:0009279">
    <property type="term" value="C:cell outer membrane"/>
    <property type="evidence" value="ECO:0007669"/>
    <property type="project" value="UniProtKB-SubCell"/>
</dbReference>
<evidence type="ECO:0000259" key="8">
    <source>
        <dbReference type="Pfam" id="PF14322"/>
    </source>
</evidence>
<dbReference type="SUPFAM" id="SSF48452">
    <property type="entry name" value="TPR-like"/>
    <property type="match status" value="1"/>
</dbReference>
<keyword evidence="3 6" id="KW-0732">Signal</keyword>
<proteinExistence type="inferred from homology"/>
<evidence type="ECO:0000256" key="4">
    <source>
        <dbReference type="ARBA" id="ARBA00023136"/>
    </source>
</evidence>
<feature type="domain" description="RagB/SusD" evidence="7">
    <location>
        <begin position="287"/>
        <end position="544"/>
    </location>
</feature>
<dbReference type="Pfam" id="PF07980">
    <property type="entry name" value="SusD_RagB"/>
    <property type="match status" value="1"/>
</dbReference>
<dbReference type="OrthoDB" id="5694214at2"/>
<keyword evidence="10" id="KW-1185">Reference proteome</keyword>
<evidence type="ECO:0008006" key="11">
    <source>
        <dbReference type="Google" id="ProtNLM"/>
    </source>
</evidence>
<comment type="caution">
    <text evidence="9">The sequence shown here is derived from an EMBL/GenBank/DDBJ whole genome shotgun (WGS) entry which is preliminary data.</text>
</comment>
<organism evidence="9 10">
    <name type="scientific">Xylanibacter rarus</name>
    <dbReference type="NCBI Taxonomy" id="1676614"/>
    <lineage>
        <taxon>Bacteria</taxon>
        <taxon>Pseudomonadati</taxon>
        <taxon>Bacteroidota</taxon>
        <taxon>Bacteroidia</taxon>
        <taxon>Bacteroidales</taxon>
        <taxon>Prevotellaceae</taxon>
        <taxon>Xylanibacter</taxon>
    </lineage>
</organism>
<reference evidence="9 10" key="1">
    <citation type="submission" date="2015-06" db="EMBL/GenBank/DDBJ databases">
        <title>Prevotella sp. 109, sp. nov., a novel member of the family Prevotellaceae isolated from human faeces.</title>
        <authorList>
            <person name="Shkoporov A.N."/>
            <person name="Chaplin A.V."/>
            <person name="Kafarskaia L.I."/>
            <person name="Efimov B.A."/>
        </authorList>
    </citation>
    <scope>NUCLEOTIDE SEQUENCE [LARGE SCALE GENOMIC DNA]</scope>
    <source>
        <strain evidence="9 10">109</strain>
    </source>
</reference>
<evidence type="ECO:0000256" key="5">
    <source>
        <dbReference type="ARBA" id="ARBA00023237"/>
    </source>
</evidence>
<feature type="signal peptide" evidence="6">
    <location>
        <begin position="1"/>
        <end position="19"/>
    </location>
</feature>
<keyword evidence="5" id="KW-0998">Cell outer membrane</keyword>
<gene>
    <name evidence="9" type="ORF">ACU52_04625</name>
</gene>
<dbReference type="InterPro" id="IPR011990">
    <property type="entry name" value="TPR-like_helical_dom_sf"/>
</dbReference>
<feature type="chain" id="PRO_5034619480" description="RagB/SusD family nutrient uptake outer membrane protein" evidence="6">
    <location>
        <begin position="20"/>
        <end position="570"/>
    </location>
</feature>
<dbReference type="InterPro" id="IPR012944">
    <property type="entry name" value="SusD_RagB_dom"/>
</dbReference>
<name>A0A8E1USD7_9BACT</name>
<accession>A0A8E1USD7</accession>
<dbReference type="AlphaFoldDB" id="A0A8E1USD7"/>
<dbReference type="InterPro" id="IPR033985">
    <property type="entry name" value="SusD-like_N"/>
</dbReference>
<keyword evidence="4" id="KW-0472">Membrane</keyword>
<dbReference type="PROSITE" id="PS51257">
    <property type="entry name" value="PROKAR_LIPOPROTEIN"/>
    <property type="match status" value="1"/>
</dbReference>
<dbReference type="Pfam" id="PF14322">
    <property type="entry name" value="SusD-like_3"/>
    <property type="match status" value="1"/>
</dbReference>
<dbReference type="Gene3D" id="1.25.40.390">
    <property type="match status" value="1"/>
</dbReference>
<feature type="domain" description="SusD-like N-terminal" evidence="8">
    <location>
        <begin position="24"/>
        <end position="221"/>
    </location>
</feature>
<comment type="subcellular location">
    <subcellularLocation>
        <location evidence="1">Cell outer membrane</location>
    </subcellularLocation>
</comment>
<evidence type="ECO:0000256" key="2">
    <source>
        <dbReference type="ARBA" id="ARBA00006275"/>
    </source>
</evidence>
<sequence>MKTKIFLVGSLLTAGIALTSCSDDFLDQKNTTSPNQETFFDSDEAIDKAMYPLYNYVWQSFNDKAYYGMGDGRANNLTAQYSDYIYPYTNFNETSLSPGLSDAWGSLYSVVAQSNNTINNILTYSTSAVSEEAKTRGVAEARFMRGVAYWYIASLWGNAIIYTRTSDLVNNYVVPANPRADVMEFAIRDLEYAAAYLPATSPESGRINKYSAYGMLSRVYLSMAGLTTEGQYDGNNVATDFNRGTRNTYYLELARKAAMKVINESDFKLMTNYGDLFKIENNNCQEDMFQLQWNQGSTDAIGWGCNQTITAYFGWSTMVTDGTNWGGATYASYDLFTEYENNDLRKHESVAWYGEYYPDMYTKGGGYTYGVTENAGSQGANIKKYVVGTHDDNGVSYKQSSGINTHMLRLAEVYLNLAEAILGNNASTTDATALYYFNEVRKRAGLNAKTSLTYEDLRHERRMELAFEGQYWYDLVRRAYYKQQEVVNYVNNQNRNASYYDSSTHEYKLSEDYVAPGKGVATATEKNLLLPYSDTDQNRNPYLKSDANGNIQTVPYEFGEREVSEESLFN</sequence>
<evidence type="ECO:0000256" key="3">
    <source>
        <dbReference type="ARBA" id="ARBA00022729"/>
    </source>
</evidence>
<dbReference type="EMBL" id="LFQU01000005">
    <property type="protein sequence ID" value="KOO69157.1"/>
    <property type="molecule type" value="Genomic_DNA"/>
</dbReference>
<dbReference type="RefSeq" id="WP_053397927.1">
    <property type="nucleotide sequence ID" value="NZ_DAWCKJ010000089.1"/>
</dbReference>
<comment type="similarity">
    <text evidence="2">Belongs to the SusD family.</text>
</comment>
<evidence type="ECO:0000256" key="6">
    <source>
        <dbReference type="SAM" id="SignalP"/>
    </source>
</evidence>
<evidence type="ECO:0000313" key="9">
    <source>
        <dbReference type="EMBL" id="KOO69157.1"/>
    </source>
</evidence>